<dbReference type="AlphaFoldDB" id="A0A4R9JN99"/>
<dbReference type="InterPro" id="IPR001789">
    <property type="entry name" value="Sig_transdc_resp-reg_receiver"/>
</dbReference>
<dbReference type="SUPFAM" id="SSF55874">
    <property type="entry name" value="ATPase domain of HSP90 chaperone/DNA topoisomerase II/histidine kinase"/>
    <property type="match status" value="1"/>
</dbReference>
<dbReference type="InterPro" id="IPR036097">
    <property type="entry name" value="HisK_dim/P_sf"/>
</dbReference>
<keyword evidence="10" id="KW-1185">Reference proteome</keyword>
<dbReference type="InterPro" id="IPR005467">
    <property type="entry name" value="His_kinase_dom"/>
</dbReference>
<dbReference type="InterPro" id="IPR003594">
    <property type="entry name" value="HATPase_dom"/>
</dbReference>
<dbReference type="Pfam" id="PF00512">
    <property type="entry name" value="HisKA"/>
    <property type="match status" value="1"/>
</dbReference>
<dbReference type="OrthoDB" id="6192248at2"/>
<accession>A0A4R9JN99</accession>
<dbReference type="PRINTS" id="PR00344">
    <property type="entry name" value="BCTRLSENSOR"/>
</dbReference>
<dbReference type="CDD" id="cd17546">
    <property type="entry name" value="REC_hyHK_CKI1_RcsC-like"/>
    <property type="match status" value="1"/>
</dbReference>
<dbReference type="InterPro" id="IPR004358">
    <property type="entry name" value="Sig_transdc_His_kin-like_C"/>
</dbReference>
<dbReference type="PROSITE" id="PS50109">
    <property type="entry name" value="HIS_KIN"/>
    <property type="match status" value="1"/>
</dbReference>
<dbReference type="Gene3D" id="3.40.50.2300">
    <property type="match status" value="1"/>
</dbReference>
<dbReference type="InterPro" id="IPR003661">
    <property type="entry name" value="HisK_dim/P_dom"/>
</dbReference>
<keyword evidence="5 9" id="KW-0418">Kinase</keyword>
<dbReference type="InterPro" id="IPR036890">
    <property type="entry name" value="HATPase_C_sf"/>
</dbReference>
<feature type="domain" description="Histidine kinase" evidence="7">
    <location>
        <begin position="187"/>
        <end position="407"/>
    </location>
</feature>
<proteinExistence type="predicted"/>
<keyword evidence="4" id="KW-0808">Transferase</keyword>
<feature type="modified residue" description="4-aspartylphosphate" evidence="6">
    <location>
        <position position="483"/>
    </location>
</feature>
<dbReference type="InterPro" id="IPR011006">
    <property type="entry name" value="CheY-like_superfamily"/>
</dbReference>
<reference evidence="9" key="1">
    <citation type="journal article" date="2019" name="PLoS Negl. Trop. Dis.">
        <title>Revisiting the worldwide diversity of Leptospira species in the environment.</title>
        <authorList>
            <person name="Vincent A.T."/>
            <person name="Schiettekatte O."/>
            <person name="Bourhy P."/>
            <person name="Veyrier F.J."/>
            <person name="Picardeau M."/>
        </authorList>
    </citation>
    <scope>NUCLEOTIDE SEQUENCE [LARGE SCALE GENOMIC DNA]</scope>
    <source>
        <strain evidence="9">201702454</strain>
    </source>
</reference>
<dbReference type="SMART" id="SM00388">
    <property type="entry name" value="HisKA"/>
    <property type="match status" value="1"/>
</dbReference>
<dbReference type="SMART" id="SM00448">
    <property type="entry name" value="REC"/>
    <property type="match status" value="1"/>
</dbReference>
<dbReference type="GO" id="GO:0000155">
    <property type="term" value="F:phosphorelay sensor kinase activity"/>
    <property type="evidence" value="ECO:0007669"/>
    <property type="project" value="InterPro"/>
</dbReference>
<evidence type="ECO:0000313" key="10">
    <source>
        <dbReference type="Proteomes" id="UP000297609"/>
    </source>
</evidence>
<dbReference type="SMART" id="SM00387">
    <property type="entry name" value="HATPase_c"/>
    <property type="match status" value="1"/>
</dbReference>
<dbReference type="EC" id="2.7.13.3" evidence="2"/>
<evidence type="ECO:0000259" key="7">
    <source>
        <dbReference type="PROSITE" id="PS50109"/>
    </source>
</evidence>
<feature type="domain" description="Response regulatory" evidence="8">
    <location>
        <begin position="434"/>
        <end position="548"/>
    </location>
</feature>
<dbReference type="SUPFAM" id="SSF55781">
    <property type="entry name" value="GAF domain-like"/>
    <property type="match status" value="1"/>
</dbReference>
<evidence type="ECO:0000256" key="6">
    <source>
        <dbReference type="PROSITE-ProRule" id="PRU00169"/>
    </source>
</evidence>
<protein>
    <recommendedName>
        <fullName evidence="2">histidine kinase</fullName>
        <ecNumber evidence="2">2.7.13.3</ecNumber>
    </recommendedName>
</protein>
<evidence type="ECO:0000256" key="5">
    <source>
        <dbReference type="ARBA" id="ARBA00022777"/>
    </source>
</evidence>
<evidence type="ECO:0000259" key="8">
    <source>
        <dbReference type="PROSITE" id="PS50110"/>
    </source>
</evidence>
<evidence type="ECO:0000256" key="4">
    <source>
        <dbReference type="ARBA" id="ARBA00022679"/>
    </source>
</evidence>
<dbReference type="SUPFAM" id="SSF52172">
    <property type="entry name" value="CheY-like"/>
    <property type="match status" value="1"/>
</dbReference>
<dbReference type="CDD" id="cd00082">
    <property type="entry name" value="HisKA"/>
    <property type="match status" value="1"/>
</dbReference>
<dbReference type="SUPFAM" id="SSF47384">
    <property type="entry name" value="Homodimeric domain of signal transducing histidine kinase"/>
    <property type="match status" value="1"/>
</dbReference>
<organism evidence="9 10">
    <name type="scientific">Leptospira kemamanensis</name>
    <dbReference type="NCBI Taxonomy" id="2484942"/>
    <lineage>
        <taxon>Bacteria</taxon>
        <taxon>Pseudomonadati</taxon>
        <taxon>Spirochaetota</taxon>
        <taxon>Spirochaetia</taxon>
        <taxon>Leptospirales</taxon>
        <taxon>Leptospiraceae</taxon>
        <taxon>Leptospira</taxon>
    </lineage>
</organism>
<evidence type="ECO:0000256" key="2">
    <source>
        <dbReference type="ARBA" id="ARBA00012438"/>
    </source>
</evidence>
<name>A0A4R9JN99_9LEPT</name>
<dbReference type="SMART" id="SM00065">
    <property type="entry name" value="GAF"/>
    <property type="match status" value="1"/>
</dbReference>
<dbReference type="Pfam" id="PF01590">
    <property type="entry name" value="GAF"/>
    <property type="match status" value="1"/>
</dbReference>
<dbReference type="PANTHER" id="PTHR43047">
    <property type="entry name" value="TWO-COMPONENT HISTIDINE PROTEIN KINASE"/>
    <property type="match status" value="1"/>
</dbReference>
<dbReference type="InterPro" id="IPR029016">
    <property type="entry name" value="GAF-like_dom_sf"/>
</dbReference>
<dbReference type="RefSeq" id="WP_135620268.1">
    <property type="nucleotide sequence ID" value="NZ_RQGG01000037.1"/>
</dbReference>
<evidence type="ECO:0000256" key="1">
    <source>
        <dbReference type="ARBA" id="ARBA00000085"/>
    </source>
</evidence>
<evidence type="ECO:0000256" key="3">
    <source>
        <dbReference type="ARBA" id="ARBA00022553"/>
    </source>
</evidence>
<dbReference type="InterPro" id="IPR003018">
    <property type="entry name" value="GAF"/>
</dbReference>
<keyword evidence="3 6" id="KW-0597">Phosphoprotein</keyword>
<evidence type="ECO:0000313" key="9">
    <source>
        <dbReference type="EMBL" id="TGL49889.1"/>
    </source>
</evidence>
<sequence length="552" mass="62812">MQIAPLPKNEAARLTALKGLEILDTPEEAMFDEITKLASMICNVPISLVSLIDETRQWFKSHHGLKARETPRSLAFCSHAILGDEVFVIPNAKNDNRFKNNPLVNGDPNVIFYAGIPLALDDQIKLGTLCVIDNKPRELNEEQLQMLRLLGKQTVRLLQMRKDRDKLEIEKKSAERATAAKRDFIAAISHDIRNPLNSLLGMAEMIREQPIPEIVTSYVDHIHNAGEVILNLVNDTIELSRLEENVSVLQNEWFNLSQCLAVYHNFFNQETKRKKIEFHLKNEISDTVFLLSDRRKLEKIIWNLTTNAVKFTHDGNVSCHVYLETKADEHANLIIQIKDTGPGISPEIKDRLFQKYNEFVPEGCEISGSGLGLSIVKLSLDEMNGEVQVSSELGKGSTFQVKIPTVWKREESPLATKEDFKKNANLPTFTHRKKVLIADDNELNRKVLKNYLRALPFDITETSNGIETERILDRDQFDIAFLDIEMPGKHGTEIAKALSSEKTRPILFACTGLSMPEEKEQILASGFEYFMPKPYLKEELYAHLYEIAKKHP</sequence>
<dbReference type="Gene3D" id="3.30.565.10">
    <property type="entry name" value="Histidine kinase-like ATPase, C-terminal domain"/>
    <property type="match status" value="1"/>
</dbReference>
<dbReference type="Pfam" id="PF00072">
    <property type="entry name" value="Response_reg"/>
    <property type="match status" value="1"/>
</dbReference>
<dbReference type="Pfam" id="PF02518">
    <property type="entry name" value="HATPase_c"/>
    <property type="match status" value="1"/>
</dbReference>
<comment type="caution">
    <text evidence="9">The sequence shown here is derived from an EMBL/GenBank/DDBJ whole genome shotgun (WGS) entry which is preliminary data.</text>
</comment>
<dbReference type="EMBL" id="RQGG01000037">
    <property type="protein sequence ID" value="TGL49889.1"/>
    <property type="molecule type" value="Genomic_DNA"/>
</dbReference>
<comment type="catalytic activity">
    <reaction evidence="1">
        <text>ATP + protein L-histidine = ADP + protein N-phospho-L-histidine.</text>
        <dbReference type="EC" id="2.7.13.3"/>
    </reaction>
</comment>
<dbReference type="PROSITE" id="PS50110">
    <property type="entry name" value="RESPONSE_REGULATORY"/>
    <property type="match status" value="1"/>
</dbReference>
<dbReference type="Gene3D" id="3.30.450.40">
    <property type="match status" value="1"/>
</dbReference>
<dbReference type="Gene3D" id="1.10.287.130">
    <property type="match status" value="1"/>
</dbReference>
<dbReference type="Proteomes" id="UP000297609">
    <property type="component" value="Unassembled WGS sequence"/>
</dbReference>
<gene>
    <name evidence="9" type="ORF">EHQ59_13960</name>
</gene>